<evidence type="ECO:0000313" key="1">
    <source>
        <dbReference type="EMBL" id="EEF38246.1"/>
    </source>
</evidence>
<dbReference type="EMBL" id="EQ973930">
    <property type="protein sequence ID" value="EEF38246.1"/>
    <property type="molecule type" value="Genomic_DNA"/>
</dbReference>
<accession>B9SDR6</accession>
<evidence type="ECO:0000313" key="2">
    <source>
        <dbReference type="Proteomes" id="UP000008311"/>
    </source>
</evidence>
<name>B9SDR6_RICCO</name>
<keyword evidence="2" id="KW-1185">Reference proteome</keyword>
<protein>
    <submittedName>
        <fullName evidence="1">Uncharacterized protein</fullName>
    </submittedName>
</protein>
<sequence length="57" mass="6489">MTGTTSKWKHQARQVGTTSTIVSLVNQKSRQAAFQFLQLRRWSKPALNGASRHHEEP</sequence>
<organism evidence="1 2">
    <name type="scientific">Ricinus communis</name>
    <name type="common">Castor bean</name>
    <dbReference type="NCBI Taxonomy" id="3988"/>
    <lineage>
        <taxon>Eukaryota</taxon>
        <taxon>Viridiplantae</taxon>
        <taxon>Streptophyta</taxon>
        <taxon>Embryophyta</taxon>
        <taxon>Tracheophyta</taxon>
        <taxon>Spermatophyta</taxon>
        <taxon>Magnoliopsida</taxon>
        <taxon>eudicotyledons</taxon>
        <taxon>Gunneridae</taxon>
        <taxon>Pentapetalae</taxon>
        <taxon>rosids</taxon>
        <taxon>fabids</taxon>
        <taxon>Malpighiales</taxon>
        <taxon>Euphorbiaceae</taxon>
        <taxon>Acalyphoideae</taxon>
        <taxon>Acalypheae</taxon>
        <taxon>Ricinus</taxon>
    </lineage>
</organism>
<proteinExistence type="predicted"/>
<dbReference type="Proteomes" id="UP000008311">
    <property type="component" value="Unassembled WGS sequence"/>
</dbReference>
<reference evidence="2" key="1">
    <citation type="journal article" date="2010" name="Nat. Biotechnol.">
        <title>Draft genome sequence of the oilseed species Ricinus communis.</title>
        <authorList>
            <person name="Chan A.P."/>
            <person name="Crabtree J."/>
            <person name="Zhao Q."/>
            <person name="Lorenzi H."/>
            <person name="Orvis J."/>
            <person name="Puiu D."/>
            <person name="Melake-Berhan A."/>
            <person name="Jones K.M."/>
            <person name="Redman J."/>
            <person name="Chen G."/>
            <person name="Cahoon E.B."/>
            <person name="Gedil M."/>
            <person name="Stanke M."/>
            <person name="Haas B.J."/>
            <person name="Wortman J.R."/>
            <person name="Fraser-Liggett C.M."/>
            <person name="Ravel J."/>
            <person name="Rabinowicz P.D."/>
        </authorList>
    </citation>
    <scope>NUCLEOTIDE SEQUENCE [LARGE SCALE GENOMIC DNA]</scope>
    <source>
        <strain evidence="2">cv. Hale</strain>
    </source>
</reference>
<gene>
    <name evidence="1" type="ORF">RCOM_1290820</name>
</gene>
<dbReference type="AlphaFoldDB" id="B9SDR6"/>
<dbReference type="InParanoid" id="B9SDR6"/>